<dbReference type="OrthoDB" id="9809781at2"/>
<evidence type="ECO:0000259" key="2">
    <source>
        <dbReference type="Pfam" id="PF07833"/>
    </source>
</evidence>
<dbReference type="Gene3D" id="3.30.457.10">
    <property type="entry name" value="Copper amine oxidase-like, N-terminal domain"/>
    <property type="match status" value="1"/>
</dbReference>
<dbReference type="Pfam" id="PF07833">
    <property type="entry name" value="Cu_amine_oxidN1"/>
    <property type="match status" value="1"/>
</dbReference>
<dbReference type="Proteomes" id="UP000266340">
    <property type="component" value="Unassembled WGS sequence"/>
</dbReference>
<dbReference type="InterPro" id="IPR036582">
    <property type="entry name" value="Mao_N_sf"/>
</dbReference>
<organism evidence="4 5">
    <name type="scientific">Cohnella faecalis</name>
    <dbReference type="NCBI Taxonomy" id="2315694"/>
    <lineage>
        <taxon>Bacteria</taxon>
        <taxon>Bacillati</taxon>
        <taxon>Bacillota</taxon>
        <taxon>Bacilli</taxon>
        <taxon>Bacillales</taxon>
        <taxon>Paenibacillaceae</taxon>
        <taxon>Cohnella</taxon>
    </lineage>
</organism>
<evidence type="ECO:0000313" key="4">
    <source>
        <dbReference type="EMBL" id="RIE00950.1"/>
    </source>
</evidence>
<reference evidence="4 5" key="1">
    <citation type="submission" date="2018-09" db="EMBL/GenBank/DDBJ databases">
        <title>Cohnella cavernae sp. nov., isolated from a karst cave.</title>
        <authorList>
            <person name="Zhu H."/>
        </authorList>
    </citation>
    <scope>NUCLEOTIDE SEQUENCE [LARGE SCALE GENOMIC DNA]</scope>
    <source>
        <strain evidence="4 5">K2E09-144</strain>
    </source>
</reference>
<sequence>MRSKWKKALGTLLITTVTATSVTVISVPQLTYAEAATTAADQLILNSESPITSGATLRSYTWKSTRNKKAISVNAKVIAVDLTNPNVKLDVMTGSGEQFTKKQTIAGMAKEYGAAAGINGDFYNTKADGAPMGPQVSDGVVMSTAPLLAGYYSFAVTKDRKPLIDTFSFSGLVTAADGASFNLNGINKAVYWYGKPSVHAMNDSMFIYTSAWGSTLRAVDRNTDLLEVLVVDGIVQQIQPGAIKAIPPENGYILRTEGKARKFVLEHMKVGDPVSYTYQMIGSEFKPQADASQFNVMIGGGTLLVDKGKPVETLSLPNDADAKSARSRTSVGFSADQKFVYLVTADKTGSSSDGVTLKELGKLLAQIGVWRGINLDGGGSTQLVSRPLGDTTAVIANGLENNWQRPVVNGLGVFSTAPKGQLAGLIVSGAKFVLKGEQATFSLKGYDQYDNPVDAADLANVSWTTTDKKAAMEAGVFTSSSAGKTKVTASLGGVSQNYDVQVIGRDDIQSMSVVTSSSVAITNSSIKLSVKVKTKSGAERTLPGQLFSWELQGIEGQVTDNILKVSSVKDSAAARIVAHYDGYGATATLPIGVVQTIADWDSPATDLATAFASTAGVTGTVANIAVEGNEQNRAIELAYDMTTGTTDTKAAYVSFPKGVALSGQPQKIQMQVRGDQSLNWLRAEMIDADNKLYYIELEPTVNWKGWKTVSADLAGLKMKYPVKLNKLYVASPKVGEDERNPIGSVAFDQISFLYKQAIPGLKQNTAKLTLGKKKIEVNGVAATIDVAPLTVNGRTFVPLRFIVDALGGEVQWDPVDKRITVFRGSQMAEMRVGEKDMIFNGQRVTTEAAPISKNARTLVPLRLLSEQFGWIVDWNDKTKEITLR</sequence>
<feature type="domain" description="Copper amine oxidase-like N-terminal" evidence="2">
    <location>
        <begin position="777"/>
        <end position="882"/>
    </location>
</feature>
<protein>
    <submittedName>
        <fullName evidence="4">Copper amine oxidase</fullName>
    </submittedName>
</protein>
<accession>A0A398CE91</accession>
<gene>
    <name evidence="4" type="ORF">D3H35_25660</name>
</gene>
<name>A0A398CE91_9BACL</name>
<dbReference type="EMBL" id="QXJM01000042">
    <property type="protein sequence ID" value="RIE00950.1"/>
    <property type="molecule type" value="Genomic_DNA"/>
</dbReference>
<proteinExistence type="predicted"/>
<dbReference type="RefSeq" id="WP_119152011.1">
    <property type="nucleotide sequence ID" value="NZ_JBHSOV010000021.1"/>
</dbReference>
<dbReference type="PANTHER" id="PTHR40446:SF2">
    <property type="entry name" value="N-ACETYLGLUCOSAMINE-1-PHOSPHODIESTER ALPHA-N-ACETYLGLUCOSAMINIDASE"/>
    <property type="match status" value="1"/>
</dbReference>
<evidence type="ECO:0000256" key="1">
    <source>
        <dbReference type="SAM" id="SignalP"/>
    </source>
</evidence>
<dbReference type="AlphaFoldDB" id="A0A398CE91"/>
<evidence type="ECO:0000313" key="5">
    <source>
        <dbReference type="Proteomes" id="UP000266340"/>
    </source>
</evidence>
<dbReference type="PANTHER" id="PTHR40446">
    <property type="entry name" value="N-ACETYLGLUCOSAMINE-1-PHOSPHODIESTER ALPHA-N-ACETYLGLUCOSAMINIDASE"/>
    <property type="match status" value="1"/>
</dbReference>
<feature type="chain" id="PRO_5038968079" evidence="1">
    <location>
        <begin position="20"/>
        <end position="884"/>
    </location>
</feature>
<keyword evidence="5" id="KW-1185">Reference proteome</keyword>
<evidence type="ECO:0000259" key="3">
    <source>
        <dbReference type="Pfam" id="PF09992"/>
    </source>
</evidence>
<dbReference type="InterPro" id="IPR018711">
    <property type="entry name" value="NAGPA"/>
</dbReference>
<dbReference type="SUPFAM" id="SSF55383">
    <property type="entry name" value="Copper amine oxidase, domain N"/>
    <property type="match status" value="2"/>
</dbReference>
<feature type="signal peptide" evidence="1">
    <location>
        <begin position="1"/>
        <end position="19"/>
    </location>
</feature>
<feature type="domain" description="Phosphodiester glycosidase" evidence="3">
    <location>
        <begin position="229"/>
        <end position="414"/>
    </location>
</feature>
<comment type="caution">
    <text evidence="4">The sequence shown here is derived from an EMBL/GenBank/DDBJ whole genome shotgun (WGS) entry which is preliminary data.</text>
</comment>
<dbReference type="Gene3D" id="2.60.40.1080">
    <property type="match status" value="1"/>
</dbReference>
<dbReference type="InterPro" id="IPR012854">
    <property type="entry name" value="Cu_amine_oxidase-like_N"/>
</dbReference>
<dbReference type="Pfam" id="PF09992">
    <property type="entry name" value="NAGPA"/>
    <property type="match status" value="1"/>
</dbReference>
<keyword evidence="1" id="KW-0732">Signal</keyword>